<protein>
    <submittedName>
        <fullName evidence="9">Alpha-hydroxy-acid oxidizing protein</fullName>
    </submittedName>
</protein>
<dbReference type="Pfam" id="PF01070">
    <property type="entry name" value="FMN_dh"/>
    <property type="match status" value="1"/>
</dbReference>
<dbReference type="PROSITE" id="PS51349">
    <property type="entry name" value="FMN_HYDROXY_ACID_DH_2"/>
    <property type="match status" value="1"/>
</dbReference>
<dbReference type="InterPro" id="IPR012133">
    <property type="entry name" value="Alpha-hydoxy_acid_DH_FMN"/>
</dbReference>
<dbReference type="PIRSF" id="PIRSF000138">
    <property type="entry name" value="Al-hdrx_acd_dh"/>
    <property type="match status" value="1"/>
</dbReference>
<evidence type="ECO:0000313" key="10">
    <source>
        <dbReference type="Proteomes" id="UP000683291"/>
    </source>
</evidence>
<gene>
    <name evidence="9" type="ORF">KDD17_04355</name>
</gene>
<dbReference type="PANTHER" id="PTHR10578:SF107">
    <property type="entry name" value="2-HYDROXYACID OXIDASE 1"/>
    <property type="match status" value="1"/>
</dbReference>
<dbReference type="PANTHER" id="PTHR10578">
    <property type="entry name" value="S -2-HYDROXY-ACID OXIDASE-RELATED"/>
    <property type="match status" value="1"/>
</dbReference>
<reference evidence="9" key="1">
    <citation type="submission" date="2021-04" db="EMBL/GenBank/DDBJ databases">
        <title>Complete genome sequence for Sulfitobacter sp. strain JK7-1.</title>
        <authorList>
            <person name="Park S.-J."/>
        </authorList>
    </citation>
    <scope>NUCLEOTIDE SEQUENCE</scope>
    <source>
        <strain evidence="9">JK7-1</strain>
    </source>
</reference>
<evidence type="ECO:0000256" key="2">
    <source>
        <dbReference type="ARBA" id="ARBA00022630"/>
    </source>
</evidence>
<keyword evidence="2 7" id="KW-0285">Flavoprotein</keyword>
<feature type="binding site" evidence="7">
    <location>
        <position position="279"/>
    </location>
    <ligand>
        <name>glyoxylate</name>
        <dbReference type="ChEBI" id="CHEBI:36655"/>
    </ligand>
</feature>
<dbReference type="PROSITE" id="PS00557">
    <property type="entry name" value="FMN_HYDROXY_ACID_DH_1"/>
    <property type="match status" value="1"/>
</dbReference>
<feature type="binding site" evidence="7">
    <location>
        <position position="134"/>
    </location>
    <ligand>
        <name>FMN</name>
        <dbReference type="ChEBI" id="CHEBI:58210"/>
    </ligand>
</feature>
<proteinExistence type="inferred from homology"/>
<comment type="similarity">
    <text evidence="5">Belongs to the FMN-dependent alpha-hydroxy acid dehydrogenase family.</text>
</comment>
<feature type="binding site" evidence="7">
    <location>
        <position position="162"/>
    </location>
    <ligand>
        <name>FMN</name>
        <dbReference type="ChEBI" id="CHEBI:58210"/>
    </ligand>
</feature>
<evidence type="ECO:0000256" key="6">
    <source>
        <dbReference type="PIRSR" id="PIRSR000138-1"/>
    </source>
</evidence>
<dbReference type="GO" id="GO:0009060">
    <property type="term" value="P:aerobic respiration"/>
    <property type="evidence" value="ECO:0007669"/>
    <property type="project" value="TreeGrafter"/>
</dbReference>
<feature type="binding site" evidence="7">
    <location>
        <position position="113"/>
    </location>
    <ligand>
        <name>FMN</name>
        <dbReference type="ChEBI" id="CHEBI:58210"/>
    </ligand>
</feature>
<dbReference type="KEGG" id="sual:KDD17_04355"/>
<accession>A0A975PNF5</accession>
<name>A0A975PNF5_9RHOB</name>
<dbReference type="CDD" id="cd02809">
    <property type="entry name" value="alpha_hydroxyacid_oxid_FMN"/>
    <property type="match status" value="1"/>
</dbReference>
<dbReference type="EMBL" id="CP073581">
    <property type="protein sequence ID" value="QUJ77255.1"/>
    <property type="molecule type" value="Genomic_DNA"/>
</dbReference>
<dbReference type="Gene3D" id="3.20.20.70">
    <property type="entry name" value="Aldolase class I"/>
    <property type="match status" value="1"/>
</dbReference>
<sequence>MVDLMGLDRAASIEDLRLRAKRRIPRFAFDLVDGGAENERNMRRNTEAFENVELTPRYMVDVSTIDTSATVFGQTFDAPFGMAPIGMLNAFWPGADLTLARLCKAQNIPYTASSASSTTLEQLAEAADGNGWFQLYVSSDADVTEGLIARAEAAGYTTLMVTADVPAAGKRDRDIRNQLAVPFRFTPEVILQCAMNPRWALTSLKHGTPNVANYADLLKSATSYAEVQKTLITPGFTWEDLKRLRARWRGRLLVKGILHAKDAVACADIGCDGIVVSNHGGRQVAFGPPTIDALPAIAEAVAGRMTLILDSGIRRGADILRAKALGADFAFAGRAFAYGVGAGDDAGAGRAFDILQLELTRALGQLGIPSFKDVSSSELSRFDAAPPGRSLGPA</sequence>
<dbReference type="FunFam" id="3.20.20.70:FF:000029">
    <property type="entry name" value="L-lactate dehydrogenase"/>
    <property type="match status" value="1"/>
</dbReference>
<evidence type="ECO:0000256" key="5">
    <source>
        <dbReference type="ARBA" id="ARBA00024042"/>
    </source>
</evidence>
<dbReference type="GO" id="GO:0004459">
    <property type="term" value="F:L-lactate dehydrogenase (NAD+) activity"/>
    <property type="evidence" value="ECO:0007669"/>
    <property type="project" value="TreeGrafter"/>
</dbReference>
<feature type="binding site" evidence="7">
    <location>
        <position position="282"/>
    </location>
    <ligand>
        <name>glyoxylate</name>
        <dbReference type="ChEBI" id="CHEBI:36655"/>
    </ligand>
</feature>
<dbReference type="SUPFAM" id="SSF51395">
    <property type="entry name" value="FMN-linked oxidoreductases"/>
    <property type="match status" value="1"/>
</dbReference>
<feature type="binding site" evidence="7">
    <location>
        <begin position="84"/>
        <end position="86"/>
    </location>
    <ligand>
        <name>FMN</name>
        <dbReference type="ChEBI" id="CHEBI:58210"/>
    </ligand>
</feature>
<evidence type="ECO:0000256" key="4">
    <source>
        <dbReference type="ARBA" id="ARBA00023002"/>
    </source>
</evidence>
<dbReference type="InterPro" id="IPR037396">
    <property type="entry name" value="FMN_HAD"/>
</dbReference>
<feature type="binding site" evidence="7">
    <location>
        <begin position="333"/>
        <end position="334"/>
    </location>
    <ligand>
        <name>FMN</name>
        <dbReference type="ChEBI" id="CHEBI:58210"/>
    </ligand>
</feature>
<dbReference type="Proteomes" id="UP000683291">
    <property type="component" value="Chromosome 1"/>
</dbReference>
<feature type="binding site" evidence="7">
    <location>
        <position position="171"/>
    </location>
    <ligand>
        <name>glyoxylate</name>
        <dbReference type="ChEBI" id="CHEBI:36655"/>
    </ligand>
</feature>
<dbReference type="InterPro" id="IPR000262">
    <property type="entry name" value="FMN-dep_DH"/>
</dbReference>
<keyword evidence="3 7" id="KW-0288">FMN</keyword>
<evidence type="ECO:0000256" key="1">
    <source>
        <dbReference type="ARBA" id="ARBA00001917"/>
    </source>
</evidence>
<feature type="binding site" evidence="7">
    <location>
        <position position="277"/>
    </location>
    <ligand>
        <name>FMN</name>
        <dbReference type="ChEBI" id="CHEBI:58210"/>
    </ligand>
</feature>
<feature type="binding site" evidence="7">
    <location>
        <position position="136"/>
    </location>
    <ligand>
        <name>glyoxylate</name>
        <dbReference type="ChEBI" id="CHEBI:36655"/>
    </ligand>
</feature>
<evidence type="ECO:0000256" key="3">
    <source>
        <dbReference type="ARBA" id="ARBA00022643"/>
    </source>
</evidence>
<dbReference type="GO" id="GO:0010181">
    <property type="term" value="F:FMN binding"/>
    <property type="evidence" value="ECO:0007669"/>
    <property type="project" value="InterPro"/>
</dbReference>
<feature type="domain" description="FMN hydroxy acid dehydrogenase" evidence="8">
    <location>
        <begin position="5"/>
        <end position="384"/>
    </location>
</feature>
<evidence type="ECO:0000313" key="9">
    <source>
        <dbReference type="EMBL" id="QUJ77255.1"/>
    </source>
</evidence>
<dbReference type="GO" id="GO:0005886">
    <property type="term" value="C:plasma membrane"/>
    <property type="evidence" value="ECO:0007669"/>
    <property type="project" value="TreeGrafter"/>
</dbReference>
<dbReference type="InterPro" id="IPR013785">
    <property type="entry name" value="Aldolase_TIM"/>
</dbReference>
<evidence type="ECO:0000259" key="8">
    <source>
        <dbReference type="PROSITE" id="PS51349"/>
    </source>
</evidence>
<organism evidence="9 10">
    <name type="scientific">Sulfitobacter albidus</name>
    <dbReference type="NCBI Taxonomy" id="2829501"/>
    <lineage>
        <taxon>Bacteria</taxon>
        <taxon>Pseudomonadati</taxon>
        <taxon>Pseudomonadota</taxon>
        <taxon>Alphaproteobacteria</taxon>
        <taxon>Rhodobacterales</taxon>
        <taxon>Roseobacteraceae</taxon>
        <taxon>Sulfitobacter</taxon>
    </lineage>
</organism>
<keyword evidence="10" id="KW-1185">Reference proteome</keyword>
<dbReference type="RefSeq" id="WP_212705451.1">
    <property type="nucleotide sequence ID" value="NZ_CP073581.1"/>
</dbReference>
<dbReference type="InterPro" id="IPR008259">
    <property type="entry name" value="FMN_hydac_DH_AS"/>
</dbReference>
<feature type="binding site" evidence="7">
    <location>
        <begin position="310"/>
        <end position="314"/>
    </location>
    <ligand>
        <name>FMN</name>
        <dbReference type="ChEBI" id="CHEBI:58210"/>
    </ligand>
</feature>
<keyword evidence="4" id="KW-0560">Oxidoreductase</keyword>
<feature type="binding site" evidence="7">
    <location>
        <position position="255"/>
    </location>
    <ligand>
        <name>FMN</name>
        <dbReference type="ChEBI" id="CHEBI:58210"/>
    </ligand>
</feature>
<dbReference type="AlphaFoldDB" id="A0A975PNF5"/>
<evidence type="ECO:0000256" key="7">
    <source>
        <dbReference type="PIRSR" id="PIRSR000138-2"/>
    </source>
</evidence>
<feature type="active site" description="Proton acceptor" evidence="6">
    <location>
        <position position="279"/>
    </location>
</feature>
<comment type="cofactor">
    <cofactor evidence="1">
        <name>FMN</name>
        <dbReference type="ChEBI" id="CHEBI:58210"/>
    </cofactor>
</comment>